<reference evidence="1" key="1">
    <citation type="submission" date="2023-04" db="EMBL/GenBank/DDBJ databases">
        <title>Draft Genome sequencing of Naganishia species isolated from polar environments using Oxford Nanopore Technology.</title>
        <authorList>
            <person name="Leo P."/>
            <person name="Venkateswaran K."/>
        </authorList>
    </citation>
    <scope>NUCLEOTIDE SEQUENCE</scope>
    <source>
        <strain evidence="1">MNA-CCFEE 5262</strain>
    </source>
</reference>
<sequence length="641" mass="70056">MESRKPKRTKVTAACGACVKRKSRCELLMEDGMENDRRSKRNMGEWYRARLEELESRLQVVETQLESTRRRSFSPARRPRVPYSSGPVTSSGGGYDESVGHAMIKHPAPYTAIPDLLGVEFGAGWYGPVRSGLVSEGQMGGAYLCFKNVFAEILPLRQPTKAPTHPFLQTCILAYLALLPRTTNPLTAPQSREILARVHDDLSHAISSPPSVPIISGLLILSHLPGFPMVPPRPLDADDGGRALPSLLVMVQMAKSMAVGLGMDRAAPSLVGIEDDGVRGLDGVSMVMSAYVPTHAFPDLPTNLETDLATSPDARDRASAPIARHIRRTAALQATMVPLLELVQRVGDNPTEEDFECVKRVFGVFLDEVGRWYAEYLKGDVAGRYLYITARQYDYAVHLRVAGWIQRLPRPIISELLYPLLHYVGRSLIQSGMQVIVNLSSCKDLQVFMPGCNHTLSIFAWAGLMNIQALFKHDSNDHDWTGRRHKSHLDSFETTIAGLYPTIAGVIMPRLKAWVARVKPHEEARGHLPQARNAWEPSAGGASGSGNGAFYPATSDLRHQPAPALDYGIEYPPSLSTFPAGGNVGLLPPPPTDFAGLRSGGGMPAAVPFLGEFTAQEMAAFEAWWFDMLEVDGTPSTGGMT</sequence>
<gene>
    <name evidence="1" type="ORF">QFC20_003827</name>
</gene>
<name>A0ACC2W917_9TREE</name>
<keyword evidence="2" id="KW-1185">Reference proteome</keyword>
<proteinExistence type="predicted"/>
<evidence type="ECO:0000313" key="1">
    <source>
        <dbReference type="EMBL" id="KAJ9107102.1"/>
    </source>
</evidence>
<dbReference type="Proteomes" id="UP001230649">
    <property type="component" value="Unassembled WGS sequence"/>
</dbReference>
<comment type="caution">
    <text evidence="1">The sequence shown here is derived from an EMBL/GenBank/DDBJ whole genome shotgun (WGS) entry which is preliminary data.</text>
</comment>
<protein>
    <submittedName>
        <fullName evidence="1">Uncharacterized protein</fullName>
    </submittedName>
</protein>
<organism evidence="1 2">
    <name type="scientific">Naganishia adeliensis</name>
    <dbReference type="NCBI Taxonomy" id="92952"/>
    <lineage>
        <taxon>Eukaryota</taxon>
        <taxon>Fungi</taxon>
        <taxon>Dikarya</taxon>
        <taxon>Basidiomycota</taxon>
        <taxon>Agaricomycotina</taxon>
        <taxon>Tremellomycetes</taxon>
        <taxon>Filobasidiales</taxon>
        <taxon>Filobasidiaceae</taxon>
        <taxon>Naganishia</taxon>
    </lineage>
</organism>
<evidence type="ECO:0000313" key="2">
    <source>
        <dbReference type="Proteomes" id="UP001230649"/>
    </source>
</evidence>
<dbReference type="EMBL" id="JASBWS010000038">
    <property type="protein sequence ID" value="KAJ9107102.1"/>
    <property type="molecule type" value="Genomic_DNA"/>
</dbReference>
<accession>A0ACC2W917</accession>